<feature type="domain" description="DNA helicase Pif1-like DEAD-box helicase" evidence="2">
    <location>
        <begin position="172"/>
        <end position="358"/>
    </location>
</feature>
<keyword evidence="1 3" id="KW-0347">Helicase</keyword>
<keyword evidence="1" id="KW-0234">DNA repair</keyword>
<evidence type="ECO:0000313" key="4">
    <source>
        <dbReference type="Proteomes" id="UP001151760"/>
    </source>
</evidence>
<dbReference type="EC" id="5.6.2.3" evidence="1"/>
<keyword evidence="4" id="KW-1185">Reference proteome</keyword>
<name>A0ABQ5BRN5_9ASTR</name>
<comment type="caution">
    <text evidence="3">The sequence shown here is derived from an EMBL/GenBank/DDBJ whole genome shotgun (WGS) entry which is preliminary data.</text>
</comment>
<keyword evidence="1" id="KW-0067">ATP-binding</keyword>
<dbReference type="PANTHER" id="PTHR10492:SF96">
    <property type="entry name" value="ATP-DEPENDENT DNA HELICASE"/>
    <property type="match status" value="1"/>
</dbReference>
<comment type="catalytic activity">
    <reaction evidence="1">
        <text>ATP + H2O = ADP + phosphate + H(+)</text>
        <dbReference type="Rhea" id="RHEA:13065"/>
        <dbReference type="ChEBI" id="CHEBI:15377"/>
        <dbReference type="ChEBI" id="CHEBI:15378"/>
        <dbReference type="ChEBI" id="CHEBI:30616"/>
        <dbReference type="ChEBI" id="CHEBI:43474"/>
        <dbReference type="ChEBI" id="CHEBI:456216"/>
        <dbReference type="EC" id="5.6.2.3"/>
    </reaction>
</comment>
<protein>
    <recommendedName>
        <fullName evidence="1">ATP-dependent DNA helicase</fullName>
        <ecNumber evidence="1">5.6.2.3</ecNumber>
    </recommendedName>
</protein>
<gene>
    <name evidence="3" type="ORF">Tco_0875144</name>
</gene>
<accession>A0ABQ5BRN5</accession>
<reference evidence="3" key="2">
    <citation type="submission" date="2022-01" db="EMBL/GenBank/DDBJ databases">
        <authorList>
            <person name="Yamashiro T."/>
            <person name="Shiraishi A."/>
            <person name="Satake H."/>
            <person name="Nakayama K."/>
        </authorList>
    </citation>
    <scope>NUCLEOTIDE SEQUENCE</scope>
</reference>
<dbReference type="GO" id="GO:0004386">
    <property type="term" value="F:helicase activity"/>
    <property type="evidence" value="ECO:0007669"/>
    <property type="project" value="UniProtKB-KW"/>
</dbReference>
<dbReference type="EMBL" id="BQNB010013474">
    <property type="protein sequence ID" value="GJT16438.1"/>
    <property type="molecule type" value="Genomic_DNA"/>
</dbReference>
<evidence type="ECO:0000256" key="1">
    <source>
        <dbReference type="RuleBase" id="RU363044"/>
    </source>
</evidence>
<comment type="similarity">
    <text evidence="1">Belongs to the helicase family.</text>
</comment>
<keyword evidence="1" id="KW-0547">Nucleotide-binding</keyword>
<dbReference type="Pfam" id="PF05970">
    <property type="entry name" value="PIF1"/>
    <property type="match status" value="1"/>
</dbReference>
<proteinExistence type="inferred from homology"/>
<dbReference type="InterPro" id="IPR010285">
    <property type="entry name" value="DNA_helicase_pif1-like_DEAD"/>
</dbReference>
<sequence>MSYVHPAAGDLFYQRMLLSHQKGCRSFRDIRTVNNVVYPTCRVACEALGLLGDDKEWETTLTEAASTAKPSELRTLLAHILTHCKVSNPLDLWKRTWNLMSNDIPYVASISLGIPNLHIHSSELVNYTKYELEACLNHCSRSLTDFEIPLPPEDLMSVLHNRLLMEEKSYNRKTFLWKAIIYALRTEGKIVLAVASSGIASLLLPSGRTAHSRFKLPLELTDSSVCSVTKNTQLATLLKETDLIIWDESPMNDRRCFETLDRTLRDIFDTPNKLFGGKTVMLGDDFRQTLPVKKSASRTEIISSSIVESYLWQSFKLFVLTENMRLTQANLSDAEKEEVLAFANWLLNVGDGTVGTPDETGPENTSWIDIPVKFQIADDENGLTNLIHSIYDDHTLLHPTAKGLQEKAIVCPQNDTADVINTKVMSTLPGQVTKYISHDEAVPHGHDGGEVELLYMTEYLNTLNFTGIPPHELELKIDTLNRAMEPFKDAGSSQHDKHKMILTEPEITNISELSAASYNNTIEAIGTPIQANMSLRDAEYFDQLLKLQKAYRFSGFSCEPTDNWERTLPTQITLIFGRFLQVEEIPNSDFPEHYFNFAAYNELPDRLSARNPILTDLRFAKRWAMGYTHEQILAFNW</sequence>
<keyword evidence="1" id="KW-0227">DNA damage</keyword>
<dbReference type="SUPFAM" id="SSF52540">
    <property type="entry name" value="P-loop containing nucleoside triphosphate hydrolases"/>
    <property type="match status" value="2"/>
</dbReference>
<reference evidence="3" key="1">
    <citation type="journal article" date="2022" name="Int. J. Mol. Sci.">
        <title>Draft Genome of Tanacetum Coccineum: Genomic Comparison of Closely Related Tanacetum-Family Plants.</title>
        <authorList>
            <person name="Yamashiro T."/>
            <person name="Shiraishi A."/>
            <person name="Nakayama K."/>
            <person name="Satake H."/>
        </authorList>
    </citation>
    <scope>NUCLEOTIDE SEQUENCE</scope>
</reference>
<dbReference type="Proteomes" id="UP001151760">
    <property type="component" value="Unassembled WGS sequence"/>
</dbReference>
<comment type="cofactor">
    <cofactor evidence="1">
        <name>Mg(2+)</name>
        <dbReference type="ChEBI" id="CHEBI:18420"/>
    </cofactor>
</comment>
<evidence type="ECO:0000259" key="2">
    <source>
        <dbReference type="Pfam" id="PF05970"/>
    </source>
</evidence>
<dbReference type="Gene3D" id="3.40.50.300">
    <property type="entry name" value="P-loop containing nucleotide triphosphate hydrolases"/>
    <property type="match status" value="1"/>
</dbReference>
<evidence type="ECO:0000313" key="3">
    <source>
        <dbReference type="EMBL" id="GJT16438.1"/>
    </source>
</evidence>
<organism evidence="3 4">
    <name type="scientific">Tanacetum coccineum</name>
    <dbReference type="NCBI Taxonomy" id="301880"/>
    <lineage>
        <taxon>Eukaryota</taxon>
        <taxon>Viridiplantae</taxon>
        <taxon>Streptophyta</taxon>
        <taxon>Embryophyta</taxon>
        <taxon>Tracheophyta</taxon>
        <taxon>Spermatophyta</taxon>
        <taxon>Magnoliopsida</taxon>
        <taxon>eudicotyledons</taxon>
        <taxon>Gunneridae</taxon>
        <taxon>Pentapetalae</taxon>
        <taxon>asterids</taxon>
        <taxon>campanulids</taxon>
        <taxon>Asterales</taxon>
        <taxon>Asteraceae</taxon>
        <taxon>Asteroideae</taxon>
        <taxon>Anthemideae</taxon>
        <taxon>Anthemidinae</taxon>
        <taxon>Tanacetum</taxon>
    </lineage>
</organism>
<dbReference type="PANTHER" id="PTHR10492">
    <property type="match status" value="1"/>
</dbReference>
<dbReference type="InterPro" id="IPR027417">
    <property type="entry name" value="P-loop_NTPase"/>
</dbReference>
<keyword evidence="1" id="KW-0233">DNA recombination</keyword>
<keyword evidence="1" id="KW-0378">Hydrolase</keyword>